<feature type="non-terminal residue" evidence="2">
    <location>
        <position position="1"/>
    </location>
</feature>
<comment type="caution">
    <text evidence="2">The sequence shown here is derived from an EMBL/GenBank/DDBJ whole genome shotgun (WGS) entry which is preliminary data.</text>
</comment>
<dbReference type="OrthoDB" id="10539931at2759"/>
<organism evidence="2 3">
    <name type="scientific">Modicella reniformis</name>
    <dbReference type="NCBI Taxonomy" id="1440133"/>
    <lineage>
        <taxon>Eukaryota</taxon>
        <taxon>Fungi</taxon>
        <taxon>Fungi incertae sedis</taxon>
        <taxon>Mucoromycota</taxon>
        <taxon>Mortierellomycotina</taxon>
        <taxon>Mortierellomycetes</taxon>
        <taxon>Mortierellales</taxon>
        <taxon>Mortierellaceae</taxon>
        <taxon>Modicella</taxon>
    </lineage>
</organism>
<gene>
    <name evidence="2" type="ORF">BGZ65_007313</name>
</gene>
<dbReference type="Proteomes" id="UP000749646">
    <property type="component" value="Unassembled WGS sequence"/>
</dbReference>
<proteinExistence type="predicted"/>
<name>A0A9P6MFD0_9FUNG</name>
<evidence type="ECO:0000313" key="2">
    <source>
        <dbReference type="EMBL" id="KAF9997108.1"/>
    </source>
</evidence>
<evidence type="ECO:0000313" key="3">
    <source>
        <dbReference type="Proteomes" id="UP000749646"/>
    </source>
</evidence>
<dbReference type="EMBL" id="JAAAHW010001054">
    <property type="protein sequence ID" value="KAF9997108.1"/>
    <property type="molecule type" value="Genomic_DNA"/>
</dbReference>
<protein>
    <submittedName>
        <fullName evidence="2">Uncharacterized protein</fullName>
    </submittedName>
</protein>
<dbReference type="AlphaFoldDB" id="A0A9P6MFD0"/>
<sequence length="195" mass="22042">LADEKLALQPEIDEWDTTDDELLPPRRHRAPHSSGDDELYSSSIGSDDYDLAFGLFNNCHGGNKEGDVYWVNRRTEASSSSKRVYTAAVATSRKETDGGSPIEGGFEGGFEEDEDYGLEDPYSIQGDSYMNILFDAPGQPAFIIEQENLNKRVDDISSDLFSMLLVDVMEQRDARSTFFSYVKEWRTAIIWRDTK</sequence>
<feature type="compositionally biased region" description="Acidic residues" evidence="1">
    <location>
        <begin position="11"/>
        <end position="22"/>
    </location>
</feature>
<feature type="region of interest" description="Disordered" evidence="1">
    <location>
        <begin position="1"/>
        <end position="41"/>
    </location>
</feature>
<evidence type="ECO:0000256" key="1">
    <source>
        <dbReference type="SAM" id="MobiDB-lite"/>
    </source>
</evidence>
<reference evidence="2" key="1">
    <citation type="journal article" date="2020" name="Fungal Divers.">
        <title>Resolving the Mortierellaceae phylogeny through synthesis of multi-gene phylogenetics and phylogenomics.</title>
        <authorList>
            <person name="Vandepol N."/>
            <person name="Liber J."/>
            <person name="Desiro A."/>
            <person name="Na H."/>
            <person name="Kennedy M."/>
            <person name="Barry K."/>
            <person name="Grigoriev I.V."/>
            <person name="Miller A.N."/>
            <person name="O'Donnell K."/>
            <person name="Stajich J.E."/>
            <person name="Bonito G."/>
        </authorList>
    </citation>
    <scope>NUCLEOTIDE SEQUENCE</scope>
    <source>
        <strain evidence="2">MES-2147</strain>
    </source>
</reference>
<accession>A0A9P6MFD0</accession>
<keyword evidence="3" id="KW-1185">Reference proteome</keyword>